<proteinExistence type="predicted"/>
<name>A0A327JG42_9HYPH</name>
<dbReference type="Gene3D" id="3.40.50.150">
    <property type="entry name" value="Vaccinia Virus protein VP39"/>
    <property type="match status" value="1"/>
</dbReference>
<dbReference type="GO" id="GO:0032259">
    <property type="term" value="P:methylation"/>
    <property type="evidence" value="ECO:0007669"/>
    <property type="project" value="UniProtKB-KW"/>
</dbReference>
<dbReference type="RefSeq" id="WP_111436099.1">
    <property type="nucleotide sequence ID" value="NZ_JACIGG010000035.1"/>
</dbReference>
<dbReference type="PANTHER" id="PTHR13090:SF1">
    <property type="entry name" value="ARGININE-HYDROXYLASE NDUFAF5, MITOCHONDRIAL"/>
    <property type="match status" value="1"/>
</dbReference>
<keyword evidence="5" id="KW-1185">Reference proteome</keyword>
<evidence type="ECO:0000259" key="3">
    <source>
        <dbReference type="Pfam" id="PF08241"/>
    </source>
</evidence>
<evidence type="ECO:0000256" key="2">
    <source>
        <dbReference type="ARBA" id="ARBA00022679"/>
    </source>
</evidence>
<keyword evidence="2 4" id="KW-0808">Transferase</keyword>
<protein>
    <submittedName>
        <fullName evidence="4">SAM-dependent methyltransferase</fullName>
    </submittedName>
</protein>
<dbReference type="InterPro" id="IPR013216">
    <property type="entry name" value="Methyltransf_11"/>
</dbReference>
<dbReference type="GO" id="GO:0008757">
    <property type="term" value="F:S-adenosylmethionine-dependent methyltransferase activity"/>
    <property type="evidence" value="ECO:0007669"/>
    <property type="project" value="InterPro"/>
</dbReference>
<dbReference type="PANTHER" id="PTHR13090">
    <property type="entry name" value="ARGININE-HYDROXYLASE NDUFAF5, MITOCHONDRIAL"/>
    <property type="match status" value="1"/>
</dbReference>
<dbReference type="Proteomes" id="UP000249299">
    <property type="component" value="Unassembled WGS sequence"/>
</dbReference>
<evidence type="ECO:0000256" key="1">
    <source>
        <dbReference type="ARBA" id="ARBA00022603"/>
    </source>
</evidence>
<keyword evidence="1 4" id="KW-0489">Methyltransferase</keyword>
<feature type="domain" description="Methyltransferase type 11" evidence="3">
    <location>
        <begin position="55"/>
        <end position="142"/>
    </location>
</feature>
<dbReference type="Pfam" id="PF08241">
    <property type="entry name" value="Methyltransf_11"/>
    <property type="match status" value="1"/>
</dbReference>
<accession>A0A327JG42</accession>
<dbReference type="InterPro" id="IPR029063">
    <property type="entry name" value="SAM-dependent_MTases_sf"/>
</dbReference>
<evidence type="ECO:0000313" key="4">
    <source>
        <dbReference type="EMBL" id="RAI25095.1"/>
    </source>
</evidence>
<gene>
    <name evidence="4" type="ORF">CH339_19675</name>
</gene>
<evidence type="ECO:0000313" key="5">
    <source>
        <dbReference type="Proteomes" id="UP000249299"/>
    </source>
</evidence>
<dbReference type="OrthoDB" id="9793723at2"/>
<dbReference type="SUPFAM" id="SSF53335">
    <property type="entry name" value="S-adenosyl-L-methionine-dependent methyltransferases"/>
    <property type="match status" value="1"/>
</dbReference>
<reference evidence="4 5" key="1">
    <citation type="submission" date="2017-07" db="EMBL/GenBank/DDBJ databases">
        <title>Draft Genome Sequences of Select Purple Nonsulfur Bacteria.</title>
        <authorList>
            <person name="Lasarre B."/>
            <person name="Mckinlay J.B."/>
        </authorList>
    </citation>
    <scope>NUCLEOTIDE SEQUENCE [LARGE SCALE GENOMIC DNA]</scope>
    <source>
        <strain evidence="4 5">DSM 11290</strain>
    </source>
</reference>
<dbReference type="AlphaFoldDB" id="A0A327JG42"/>
<organism evidence="4 5">
    <name type="scientific">Rhodobium orientis</name>
    <dbReference type="NCBI Taxonomy" id="34017"/>
    <lineage>
        <taxon>Bacteria</taxon>
        <taxon>Pseudomonadati</taxon>
        <taxon>Pseudomonadota</taxon>
        <taxon>Alphaproteobacteria</taxon>
        <taxon>Hyphomicrobiales</taxon>
        <taxon>Rhodobiaceae</taxon>
        <taxon>Rhodobium</taxon>
    </lineage>
</organism>
<sequence>MADNSRIFDRELLKARRRRALARSGEPADFLARIVAEDLAERLAAVTRDFDIAIDLGGIAGAATDAILETGKVATLIRADDLVAAGDSPAAGLPLTIDAETLPFAEGALDLVVSSLSLQFVNDLPGTLVQIRKALKPDGLFLGAVLGGDTLSELRIALAEAEIEVTGGISPRVAPALDVRDAGALLQRAGFALPVVDRDALVVRYDTLFDLARDLRAMAAANCLAERRHTPTPKALFLRAAEIYAEKFSDPDGRIRATFEVISLSGWAPHESQQQPLRPGTAKTRLAEALDPARPNDAE</sequence>
<dbReference type="EMBL" id="NPEV01000056">
    <property type="protein sequence ID" value="RAI25095.1"/>
    <property type="molecule type" value="Genomic_DNA"/>
</dbReference>
<dbReference type="InterPro" id="IPR050602">
    <property type="entry name" value="Malonyl-ACP_OMT"/>
</dbReference>
<comment type="caution">
    <text evidence="4">The sequence shown here is derived from an EMBL/GenBank/DDBJ whole genome shotgun (WGS) entry which is preliminary data.</text>
</comment>